<accession>A0A9Q0FJD9</accession>
<dbReference type="Gene3D" id="3.10.450.10">
    <property type="match status" value="1"/>
</dbReference>
<reference evidence="2" key="2">
    <citation type="journal article" date="2023" name="Plants (Basel)">
        <title>Annotation of the Turnera subulata (Passifloraceae) Draft Genome Reveals the S-Locus Evolved after the Divergence of Turneroideae from Passifloroideae in a Stepwise Manner.</title>
        <authorList>
            <person name="Henning P.M."/>
            <person name="Roalson E.H."/>
            <person name="Mir W."/>
            <person name="McCubbin A.G."/>
            <person name="Shore J.S."/>
        </authorList>
    </citation>
    <scope>NUCLEOTIDE SEQUENCE</scope>
    <source>
        <strain evidence="2">F60SS</strain>
    </source>
</reference>
<proteinExistence type="predicted"/>
<dbReference type="PANTHER" id="PTHR31260:SF28">
    <property type="entry name" value="CYSTATIN DOMAIN PROTEIN"/>
    <property type="match status" value="1"/>
</dbReference>
<dbReference type="AlphaFoldDB" id="A0A9Q0FJD9"/>
<evidence type="ECO:0000313" key="3">
    <source>
        <dbReference type="Proteomes" id="UP001141552"/>
    </source>
</evidence>
<dbReference type="NCBIfam" id="TIGR01638">
    <property type="entry name" value="Atha_cystat_rel"/>
    <property type="match status" value="1"/>
</dbReference>
<reference evidence="2" key="1">
    <citation type="submission" date="2022-02" db="EMBL/GenBank/DDBJ databases">
        <authorList>
            <person name="Henning P.M."/>
            <person name="McCubbin A.G."/>
            <person name="Shore J.S."/>
        </authorList>
    </citation>
    <scope>NUCLEOTIDE SEQUENCE</scope>
    <source>
        <strain evidence="2">F60SS</strain>
        <tissue evidence="2">Leaves</tissue>
    </source>
</reference>
<dbReference type="InterPro" id="IPR006525">
    <property type="entry name" value="Cystatin-related_pln"/>
</dbReference>
<feature type="region of interest" description="Disordered" evidence="1">
    <location>
        <begin position="1"/>
        <end position="21"/>
    </location>
</feature>
<gene>
    <name evidence="2" type="ORF">Tsubulata_043651</name>
</gene>
<dbReference type="OrthoDB" id="1097723at2759"/>
<evidence type="ECO:0000313" key="2">
    <source>
        <dbReference type="EMBL" id="KAJ4831456.1"/>
    </source>
</evidence>
<protein>
    <submittedName>
        <fullName evidence="2">Uncharacterized protein</fullName>
    </submittedName>
</protein>
<keyword evidence="3" id="KW-1185">Reference proteome</keyword>
<evidence type="ECO:0000256" key="1">
    <source>
        <dbReference type="SAM" id="MobiDB-lite"/>
    </source>
</evidence>
<dbReference type="Proteomes" id="UP001141552">
    <property type="component" value="Unassembled WGS sequence"/>
</dbReference>
<name>A0A9Q0FJD9_9ROSI</name>
<dbReference type="PANTHER" id="PTHR31260">
    <property type="entry name" value="CYSTATIN/MONELLIN SUPERFAMILY PROTEIN"/>
    <property type="match status" value="1"/>
</dbReference>
<comment type="caution">
    <text evidence="2">The sequence shown here is derived from an EMBL/GenBank/DDBJ whole genome shotgun (WGS) entry which is preliminary data.</text>
</comment>
<organism evidence="2 3">
    <name type="scientific">Turnera subulata</name>
    <dbReference type="NCBI Taxonomy" id="218843"/>
    <lineage>
        <taxon>Eukaryota</taxon>
        <taxon>Viridiplantae</taxon>
        <taxon>Streptophyta</taxon>
        <taxon>Embryophyta</taxon>
        <taxon>Tracheophyta</taxon>
        <taxon>Spermatophyta</taxon>
        <taxon>Magnoliopsida</taxon>
        <taxon>eudicotyledons</taxon>
        <taxon>Gunneridae</taxon>
        <taxon>Pentapetalae</taxon>
        <taxon>rosids</taxon>
        <taxon>fabids</taxon>
        <taxon>Malpighiales</taxon>
        <taxon>Passifloraceae</taxon>
        <taxon>Turnera</taxon>
    </lineage>
</organism>
<dbReference type="EMBL" id="JAKUCV010005362">
    <property type="protein sequence ID" value="KAJ4831456.1"/>
    <property type="molecule type" value="Genomic_DNA"/>
</dbReference>
<dbReference type="InterPro" id="IPR006462">
    <property type="entry name" value="MS5"/>
</dbReference>
<sequence>MSASSSSDAIAGGNNSSSSAEIEPAWRKYTEEDLAKGVQLDDHYWKPFTGEVLKRFKESHEPQLRRMLTRCGYYKEIRKSMGFEVSEPPIKDDGTLIYPTDPNRSDVILCALVAVAHIGVIKRRKQELVEVVRANAHRSWGYMFYLTFTARDKSSSDKPQTFQAMVFCEDSVEEPNGDYYDVTPCYIRLKPSGK</sequence>